<dbReference type="Proteomes" id="UP001145114">
    <property type="component" value="Unassembled WGS sequence"/>
</dbReference>
<name>A0ACC1HH42_9FUNG</name>
<gene>
    <name evidence="1" type="ORF">EV182_000579</name>
</gene>
<proteinExistence type="predicted"/>
<dbReference type="EMBL" id="JAMZIH010005173">
    <property type="protein sequence ID" value="KAJ1675787.1"/>
    <property type="molecule type" value="Genomic_DNA"/>
</dbReference>
<sequence>MVDTKNPAIAAYLAEVARAKRKAQESREAREGMEEAFSTLSVKQGQTQGSREAASTARATYGIIESKDGGLELRLPPAPREPDPGDCCQSGCNPCILITYQEMLESYNKNIDKLREEYARLLEVRHHLDFAHPIDSSGDNRPLLHSSTPSPSPSPSSVIASPVEASVPAIDASALITPLAFHNIRIHAVHNPSPFTIIFELEWTREQLPLVCGQHVHVRVPLPSRTGCYRSEDSEKPAQVITRPFTPVFRTDAAGVDRACLYIRVGRGCRVLAY</sequence>
<evidence type="ECO:0000313" key="1">
    <source>
        <dbReference type="EMBL" id="KAJ1675787.1"/>
    </source>
</evidence>
<evidence type="ECO:0000313" key="2">
    <source>
        <dbReference type="Proteomes" id="UP001145114"/>
    </source>
</evidence>
<reference evidence="1" key="1">
    <citation type="submission" date="2022-06" db="EMBL/GenBank/DDBJ databases">
        <title>Phylogenomic reconstructions and comparative analyses of Kickxellomycotina fungi.</title>
        <authorList>
            <person name="Reynolds N.K."/>
            <person name="Stajich J.E."/>
            <person name="Barry K."/>
            <person name="Grigoriev I.V."/>
            <person name="Crous P."/>
            <person name="Smith M.E."/>
        </authorList>
    </citation>
    <scope>NUCLEOTIDE SEQUENCE</scope>
    <source>
        <strain evidence="1">RSA 2271</strain>
    </source>
</reference>
<keyword evidence="2" id="KW-1185">Reference proteome</keyword>
<accession>A0ACC1HH42</accession>
<comment type="caution">
    <text evidence="1">The sequence shown here is derived from an EMBL/GenBank/DDBJ whole genome shotgun (WGS) entry which is preliminary data.</text>
</comment>
<organism evidence="1 2">
    <name type="scientific">Spiromyces aspiralis</name>
    <dbReference type="NCBI Taxonomy" id="68401"/>
    <lineage>
        <taxon>Eukaryota</taxon>
        <taxon>Fungi</taxon>
        <taxon>Fungi incertae sedis</taxon>
        <taxon>Zoopagomycota</taxon>
        <taxon>Kickxellomycotina</taxon>
        <taxon>Kickxellomycetes</taxon>
        <taxon>Kickxellales</taxon>
        <taxon>Kickxellaceae</taxon>
        <taxon>Spiromyces</taxon>
    </lineage>
</organism>
<protein>
    <submittedName>
        <fullName evidence="1">Uncharacterized protein</fullName>
    </submittedName>
</protein>